<dbReference type="Proteomes" id="UP000886885">
    <property type="component" value="Chromosome 7D"/>
</dbReference>
<dbReference type="GO" id="GO:0006886">
    <property type="term" value="P:intracellular protein transport"/>
    <property type="evidence" value="ECO:0007669"/>
    <property type="project" value="TreeGrafter"/>
</dbReference>
<feature type="region of interest" description="Disordered" evidence="1">
    <location>
        <begin position="26"/>
        <end position="48"/>
    </location>
</feature>
<dbReference type="AlphaFoldDB" id="A0A8X7Z8S1"/>
<dbReference type="PANTHER" id="PTHR11099">
    <property type="entry name" value="VACUOLAR SORTING PROTEIN 35"/>
    <property type="match status" value="1"/>
</dbReference>
<name>A0A8X7Z8S1_POPTO</name>
<evidence type="ECO:0000256" key="1">
    <source>
        <dbReference type="SAM" id="MobiDB-lite"/>
    </source>
</evidence>
<gene>
    <name evidence="2" type="ORF">POTOM_028287</name>
</gene>
<dbReference type="GO" id="GO:0030906">
    <property type="term" value="C:retromer, cargo-selective complex"/>
    <property type="evidence" value="ECO:0007669"/>
    <property type="project" value="InterPro"/>
</dbReference>
<evidence type="ECO:0000313" key="2">
    <source>
        <dbReference type="EMBL" id="KAG6767108.1"/>
    </source>
</evidence>
<dbReference type="PANTHER" id="PTHR11099:SF0">
    <property type="entry name" value="VACUOLAR PROTEIN SORTING-ASSOCIATED PROTEIN 35"/>
    <property type="match status" value="1"/>
</dbReference>
<keyword evidence="3" id="KW-1185">Reference proteome</keyword>
<dbReference type="GO" id="GO:0005770">
    <property type="term" value="C:late endosome"/>
    <property type="evidence" value="ECO:0007669"/>
    <property type="project" value="TreeGrafter"/>
</dbReference>
<dbReference type="GO" id="GO:0005829">
    <property type="term" value="C:cytosol"/>
    <property type="evidence" value="ECO:0007669"/>
    <property type="project" value="GOC"/>
</dbReference>
<dbReference type="Pfam" id="PF03635">
    <property type="entry name" value="Vps35"/>
    <property type="match status" value="1"/>
</dbReference>
<dbReference type="EMBL" id="JAAWWB010000014">
    <property type="protein sequence ID" value="KAG6767108.1"/>
    <property type="molecule type" value="Genomic_DNA"/>
</dbReference>
<dbReference type="GO" id="GO:0042147">
    <property type="term" value="P:retrograde transport, endosome to Golgi"/>
    <property type="evidence" value="ECO:0007669"/>
    <property type="project" value="InterPro"/>
</dbReference>
<comment type="caution">
    <text evidence="2">The sequence shown here is derived from an EMBL/GenBank/DDBJ whole genome shotgun (WGS) entry which is preliminary data.</text>
</comment>
<accession>A0A8X7Z8S1</accession>
<sequence>MTGGPKCIPFTVPPLVFSSLKATSRWPDQEENPFGDEASTSPKKTFPALESGGFKSTGDYTAFDNGVENRDTLTPKATGGTLSRCHLGQPRWHAIVAYSRKGSVTAVINFDELCEEWTAYEVLYEIANAAQQMSNAAWDNTGSVPFFVEILSKYLYFFEKGNPQITGAAIQSLIELITTEMQSDNSTPDPAADDFLSRTLGYIQFQKQKGGANGEKYDPIKV</sequence>
<protein>
    <submittedName>
        <fullName evidence="2">Uncharacterized protein</fullName>
    </submittedName>
</protein>
<dbReference type="InterPro" id="IPR005378">
    <property type="entry name" value="Vps35"/>
</dbReference>
<evidence type="ECO:0000313" key="3">
    <source>
        <dbReference type="Proteomes" id="UP000886885"/>
    </source>
</evidence>
<reference evidence="2" key="1">
    <citation type="journal article" date="2020" name="bioRxiv">
        <title>Hybrid origin of Populus tomentosa Carr. identified through genome sequencing and phylogenomic analysis.</title>
        <authorList>
            <person name="An X."/>
            <person name="Gao K."/>
            <person name="Chen Z."/>
            <person name="Li J."/>
            <person name="Yang X."/>
            <person name="Yang X."/>
            <person name="Zhou J."/>
            <person name="Guo T."/>
            <person name="Zhao T."/>
            <person name="Huang S."/>
            <person name="Miao D."/>
            <person name="Khan W.U."/>
            <person name="Rao P."/>
            <person name="Ye M."/>
            <person name="Lei B."/>
            <person name="Liao W."/>
            <person name="Wang J."/>
            <person name="Ji L."/>
            <person name="Li Y."/>
            <person name="Guo B."/>
            <person name="Mustafa N.S."/>
            <person name="Li S."/>
            <person name="Yun Q."/>
            <person name="Keller S.R."/>
            <person name="Mao J."/>
            <person name="Zhang R."/>
            <person name="Strauss S.H."/>
        </authorList>
    </citation>
    <scope>NUCLEOTIDE SEQUENCE</scope>
    <source>
        <strain evidence="2">GM15</strain>
        <tissue evidence="2">Leaf</tissue>
    </source>
</reference>
<proteinExistence type="predicted"/>
<organism evidence="2 3">
    <name type="scientific">Populus tomentosa</name>
    <name type="common">Chinese white poplar</name>
    <dbReference type="NCBI Taxonomy" id="118781"/>
    <lineage>
        <taxon>Eukaryota</taxon>
        <taxon>Viridiplantae</taxon>
        <taxon>Streptophyta</taxon>
        <taxon>Embryophyta</taxon>
        <taxon>Tracheophyta</taxon>
        <taxon>Spermatophyta</taxon>
        <taxon>Magnoliopsida</taxon>
        <taxon>eudicotyledons</taxon>
        <taxon>Gunneridae</taxon>
        <taxon>Pentapetalae</taxon>
        <taxon>rosids</taxon>
        <taxon>fabids</taxon>
        <taxon>Malpighiales</taxon>
        <taxon>Salicaceae</taxon>
        <taxon>Saliceae</taxon>
        <taxon>Populus</taxon>
    </lineage>
</organism>
<dbReference type="OrthoDB" id="10258141at2759"/>